<name>A0AAD2G6H7_9STRA</name>
<evidence type="ECO:0000313" key="2">
    <source>
        <dbReference type="EMBL" id="CAJ1964026.1"/>
    </source>
</evidence>
<accession>A0AAD2G6H7</accession>
<dbReference type="EMBL" id="CAKOGP040002169">
    <property type="protein sequence ID" value="CAJ1964026.1"/>
    <property type="molecule type" value="Genomic_DNA"/>
</dbReference>
<feature type="region of interest" description="Disordered" evidence="1">
    <location>
        <begin position="1"/>
        <end position="24"/>
    </location>
</feature>
<protein>
    <submittedName>
        <fullName evidence="2">Uncharacterized protein</fullName>
    </submittedName>
</protein>
<feature type="region of interest" description="Disordered" evidence="1">
    <location>
        <begin position="219"/>
        <end position="321"/>
    </location>
</feature>
<sequence>MDRMSKSTVPEMKRHGKTGVFNNGQQRKVTAVSAPIMPRDRLQAMVDDFDEKEKTAFAWKMHCLYNKKIEYWYVFLPPEKYCSSNAFVPIQYNSLLPPGIKKSQIKRETASLVLKKGTQGIHFAIGWQELYVMLLEYGIFANDPFFDDEPKLVPARGRVPELIGFQAAALDLSDTDDKSPTMGSILCETKRYRKATRGIKNYTSNTPSQQETLICRIKRKSDSEPNGEWNPAVQSNSRFTRGSKKARYEQEEREAKTAMDLKPATSGNLNKAAVASTHQQNDDTALHSAVQEDPTVVKDSKTNLPSSQDGNWIPSTPPTPPVQYWLENYAHGSI</sequence>
<keyword evidence="3" id="KW-1185">Reference proteome</keyword>
<proteinExistence type="predicted"/>
<dbReference type="Proteomes" id="UP001295423">
    <property type="component" value="Unassembled WGS sequence"/>
</dbReference>
<comment type="caution">
    <text evidence="2">The sequence shown here is derived from an EMBL/GenBank/DDBJ whole genome shotgun (WGS) entry which is preliminary data.</text>
</comment>
<gene>
    <name evidence="2" type="ORF">CYCCA115_LOCUS20435</name>
</gene>
<dbReference type="AlphaFoldDB" id="A0AAD2G6H7"/>
<evidence type="ECO:0000256" key="1">
    <source>
        <dbReference type="SAM" id="MobiDB-lite"/>
    </source>
</evidence>
<evidence type="ECO:0000313" key="3">
    <source>
        <dbReference type="Proteomes" id="UP001295423"/>
    </source>
</evidence>
<feature type="compositionally biased region" description="Polar residues" evidence="1">
    <location>
        <begin position="302"/>
        <end position="314"/>
    </location>
</feature>
<organism evidence="2 3">
    <name type="scientific">Cylindrotheca closterium</name>
    <dbReference type="NCBI Taxonomy" id="2856"/>
    <lineage>
        <taxon>Eukaryota</taxon>
        <taxon>Sar</taxon>
        <taxon>Stramenopiles</taxon>
        <taxon>Ochrophyta</taxon>
        <taxon>Bacillariophyta</taxon>
        <taxon>Bacillariophyceae</taxon>
        <taxon>Bacillariophycidae</taxon>
        <taxon>Bacillariales</taxon>
        <taxon>Bacillariaceae</taxon>
        <taxon>Cylindrotheca</taxon>
    </lineage>
</organism>
<reference evidence="2" key="1">
    <citation type="submission" date="2023-08" db="EMBL/GenBank/DDBJ databases">
        <authorList>
            <person name="Audoor S."/>
            <person name="Bilcke G."/>
        </authorList>
    </citation>
    <scope>NUCLEOTIDE SEQUENCE</scope>
</reference>
<feature type="compositionally biased region" description="Basic and acidic residues" evidence="1">
    <location>
        <begin position="246"/>
        <end position="259"/>
    </location>
</feature>